<keyword evidence="2 3" id="KW-0690">Ribosome biogenesis</keyword>
<dbReference type="CDD" id="cd01734">
    <property type="entry name" value="YlxS_C"/>
    <property type="match status" value="1"/>
</dbReference>
<dbReference type="HAMAP" id="MF_01077">
    <property type="entry name" value="RimP"/>
    <property type="match status" value="1"/>
</dbReference>
<dbReference type="AlphaFoldDB" id="A0A7W0C615"/>
<dbReference type="GO" id="GO:0005829">
    <property type="term" value="C:cytosol"/>
    <property type="evidence" value="ECO:0007669"/>
    <property type="project" value="TreeGrafter"/>
</dbReference>
<dbReference type="InterPro" id="IPR003728">
    <property type="entry name" value="Ribosome_maturation_RimP"/>
</dbReference>
<dbReference type="Proteomes" id="UP000525298">
    <property type="component" value="Unassembled WGS sequence"/>
</dbReference>
<reference evidence="6 7" key="1">
    <citation type="submission" date="2020-07" db="EMBL/GenBank/DDBJ databases">
        <title>Genomic Encyclopedia of Type Strains, Phase IV (KMG-IV): sequencing the most valuable type-strain genomes for metagenomic binning, comparative biology and taxonomic classification.</title>
        <authorList>
            <person name="Goeker M."/>
        </authorList>
    </citation>
    <scope>NUCLEOTIDE SEQUENCE [LARGE SCALE GENOMIC DNA]</scope>
    <source>
        <strain evidence="6 7">DSM 17721</strain>
    </source>
</reference>
<evidence type="ECO:0000259" key="5">
    <source>
        <dbReference type="Pfam" id="PF17384"/>
    </source>
</evidence>
<evidence type="ECO:0000313" key="7">
    <source>
        <dbReference type="Proteomes" id="UP000525298"/>
    </source>
</evidence>
<dbReference type="Gene3D" id="3.30.300.70">
    <property type="entry name" value="RimP-like superfamily, N-terminal"/>
    <property type="match status" value="1"/>
</dbReference>
<evidence type="ECO:0000256" key="1">
    <source>
        <dbReference type="ARBA" id="ARBA00022490"/>
    </source>
</evidence>
<evidence type="ECO:0000256" key="2">
    <source>
        <dbReference type="ARBA" id="ARBA00022517"/>
    </source>
</evidence>
<keyword evidence="7" id="KW-1185">Reference proteome</keyword>
<dbReference type="InterPro" id="IPR036847">
    <property type="entry name" value="RimP_C_sf"/>
</dbReference>
<feature type="domain" description="Ribosome maturation factor RimP N-terminal" evidence="4">
    <location>
        <begin position="7"/>
        <end position="75"/>
    </location>
</feature>
<dbReference type="Gene3D" id="2.30.30.180">
    <property type="entry name" value="Ribosome maturation factor RimP, C-terminal domain"/>
    <property type="match status" value="1"/>
</dbReference>
<comment type="function">
    <text evidence="3">Required for maturation of 30S ribosomal subunits.</text>
</comment>
<keyword evidence="1 3" id="KW-0963">Cytoplasm</keyword>
<evidence type="ECO:0000313" key="6">
    <source>
        <dbReference type="EMBL" id="MBA2879758.1"/>
    </source>
</evidence>
<proteinExistence type="inferred from homology"/>
<comment type="similarity">
    <text evidence="3">Belongs to the RimP family.</text>
</comment>
<comment type="subcellular location">
    <subcellularLocation>
        <location evidence="3">Cytoplasm</location>
    </subcellularLocation>
</comment>
<dbReference type="PANTHER" id="PTHR33867">
    <property type="entry name" value="RIBOSOME MATURATION FACTOR RIMP"/>
    <property type="match status" value="1"/>
</dbReference>
<dbReference type="FunFam" id="3.30.300.70:FF:000001">
    <property type="entry name" value="Ribosome maturation factor RimP"/>
    <property type="match status" value="1"/>
</dbReference>
<comment type="caution">
    <text evidence="6">The sequence shown here is derived from an EMBL/GenBank/DDBJ whole genome shotgun (WGS) entry which is preliminary data.</text>
</comment>
<dbReference type="SUPFAM" id="SSF75420">
    <property type="entry name" value="YhbC-like, N-terminal domain"/>
    <property type="match status" value="1"/>
</dbReference>
<dbReference type="InterPro" id="IPR028998">
    <property type="entry name" value="RimP_C"/>
</dbReference>
<dbReference type="SUPFAM" id="SSF74942">
    <property type="entry name" value="YhbC-like, C-terminal domain"/>
    <property type="match status" value="1"/>
</dbReference>
<accession>A0A7W0C615</accession>
<dbReference type="InterPro" id="IPR035956">
    <property type="entry name" value="RimP_N_sf"/>
</dbReference>
<dbReference type="Pfam" id="PF02576">
    <property type="entry name" value="RimP_N"/>
    <property type="match status" value="1"/>
</dbReference>
<evidence type="ECO:0000256" key="3">
    <source>
        <dbReference type="HAMAP-Rule" id="MF_01077"/>
    </source>
</evidence>
<dbReference type="RefSeq" id="WP_220128235.1">
    <property type="nucleotide sequence ID" value="NZ_JACDUS010000001.1"/>
</dbReference>
<dbReference type="GO" id="GO:0006412">
    <property type="term" value="P:translation"/>
    <property type="evidence" value="ECO:0007669"/>
    <property type="project" value="TreeGrafter"/>
</dbReference>
<name>A0A7W0C615_9BACT</name>
<sequence>MAWELGDPLCAAEGLELIHVEYQREPAGWVLRLFIEKPGGVGVEECSRVSRQLGDLLDIKLDTDVSYTLEVSSPGPQRPLSKKADFDRFAGEMARIRTRQALGGQKNFKGLLAGTADDAVRLILDCETIEIPYQEITKARLTNYHGDDKC</sequence>
<dbReference type="PANTHER" id="PTHR33867:SF1">
    <property type="entry name" value="RIBOSOME MATURATION FACTOR RIMP"/>
    <property type="match status" value="1"/>
</dbReference>
<protein>
    <recommendedName>
        <fullName evidence="3">Ribosome maturation factor RimP</fullName>
    </recommendedName>
</protein>
<organism evidence="6 7">
    <name type="scientific">Desulfosalsimonas propionicica</name>
    <dbReference type="NCBI Taxonomy" id="332175"/>
    <lineage>
        <taxon>Bacteria</taxon>
        <taxon>Pseudomonadati</taxon>
        <taxon>Thermodesulfobacteriota</taxon>
        <taxon>Desulfobacteria</taxon>
        <taxon>Desulfobacterales</taxon>
        <taxon>Desulfosalsimonadaceae</taxon>
        <taxon>Desulfosalsimonas</taxon>
    </lineage>
</organism>
<dbReference type="InterPro" id="IPR028989">
    <property type="entry name" value="RimP_N"/>
</dbReference>
<evidence type="ECO:0000259" key="4">
    <source>
        <dbReference type="Pfam" id="PF02576"/>
    </source>
</evidence>
<dbReference type="EMBL" id="JACDUS010000001">
    <property type="protein sequence ID" value="MBA2879758.1"/>
    <property type="molecule type" value="Genomic_DNA"/>
</dbReference>
<dbReference type="Pfam" id="PF17384">
    <property type="entry name" value="DUF150_C"/>
    <property type="match status" value="1"/>
</dbReference>
<dbReference type="GO" id="GO:0000028">
    <property type="term" value="P:ribosomal small subunit assembly"/>
    <property type="evidence" value="ECO:0007669"/>
    <property type="project" value="TreeGrafter"/>
</dbReference>
<feature type="domain" description="Ribosome maturation factor RimP C-terminal" evidence="5">
    <location>
        <begin position="80"/>
        <end position="141"/>
    </location>
</feature>
<gene>
    <name evidence="3" type="primary">rimP</name>
    <name evidence="6" type="ORF">HNR65_000065</name>
</gene>